<comment type="caution">
    <text evidence="1">The sequence shown here is derived from an EMBL/GenBank/DDBJ whole genome shotgun (WGS) entry which is preliminary data.</text>
</comment>
<sequence length="288" mass="30315">MLLATGPLRAQGAAEALFIDEAGRVGIGTSKPETRLDVDGNARIKGTLEVAGDAPITGALDVGGDGRVGKTLDVGGNARINGTLDVAGDAHTKGSLLVGGETPISSQFDARGNGHLGGNLHVGGDARVDGMLNSRARYQRDDEPEASYEISPRYHLSLTARKYAGRTRTIPMDTLLALCADADGCQIRLAATRWSSDGQTAGGSVFFTFYYSAADGNWRASETAAAGATGVDGNGTTEHAFNLWNACFLTDGKYDRFVDQGDKEKGMQLLVWNGQVNANRTCELTIID</sequence>
<accession>A0A935PVK0</accession>
<evidence type="ECO:0000313" key="1">
    <source>
        <dbReference type="EMBL" id="MBK7674129.1"/>
    </source>
</evidence>
<evidence type="ECO:0008006" key="3">
    <source>
        <dbReference type="Google" id="ProtNLM"/>
    </source>
</evidence>
<dbReference type="AlphaFoldDB" id="A0A935PVK0"/>
<protein>
    <recommendedName>
        <fullName evidence="3">Polymer-forming cytoskeletal protein</fullName>
    </recommendedName>
</protein>
<reference evidence="1 2" key="1">
    <citation type="submission" date="2020-10" db="EMBL/GenBank/DDBJ databases">
        <title>Connecting structure to function with the recovery of over 1000 high-quality activated sludge metagenome-assembled genomes encoding full-length rRNA genes using long-read sequencing.</title>
        <authorList>
            <person name="Singleton C.M."/>
            <person name="Petriglieri F."/>
            <person name="Kristensen J.M."/>
            <person name="Kirkegaard R.H."/>
            <person name="Michaelsen T.Y."/>
            <person name="Andersen M.H."/>
            <person name="Karst S.M."/>
            <person name="Dueholm M.S."/>
            <person name="Nielsen P.H."/>
            <person name="Albertsen M."/>
        </authorList>
    </citation>
    <scope>NUCLEOTIDE SEQUENCE [LARGE SCALE GENOMIC DNA]</scope>
    <source>
        <strain evidence="1">EsbW_18-Q3-R4-48_BATAC.285</strain>
    </source>
</reference>
<name>A0A935PVK0_9PROT</name>
<dbReference type="EMBL" id="JADJMH010000002">
    <property type="protein sequence ID" value="MBK7674129.1"/>
    <property type="molecule type" value="Genomic_DNA"/>
</dbReference>
<proteinExistence type="predicted"/>
<dbReference type="Proteomes" id="UP000697998">
    <property type="component" value="Unassembled WGS sequence"/>
</dbReference>
<organism evidence="1 2">
    <name type="scientific">Candidatus Accumulibacter proximus</name>
    <dbReference type="NCBI Taxonomy" id="2954385"/>
    <lineage>
        <taxon>Bacteria</taxon>
        <taxon>Pseudomonadati</taxon>
        <taxon>Pseudomonadota</taxon>
        <taxon>Betaproteobacteria</taxon>
        <taxon>Candidatus Accumulibacter</taxon>
    </lineage>
</organism>
<gene>
    <name evidence="1" type="ORF">IPJ27_04830</name>
</gene>
<evidence type="ECO:0000313" key="2">
    <source>
        <dbReference type="Proteomes" id="UP000697998"/>
    </source>
</evidence>